<dbReference type="SUPFAM" id="SSF48179">
    <property type="entry name" value="6-phosphogluconate dehydrogenase C-terminal domain-like"/>
    <property type="match status" value="1"/>
</dbReference>
<dbReference type="InterPro" id="IPR006168">
    <property type="entry name" value="G3P_DH_NAD-dep"/>
</dbReference>
<evidence type="ECO:0000256" key="8">
    <source>
        <dbReference type="HAMAP-Rule" id="MF_00394"/>
    </source>
</evidence>
<evidence type="ECO:0000256" key="4">
    <source>
        <dbReference type="ARBA" id="ARBA00023027"/>
    </source>
</evidence>
<protein>
    <recommendedName>
        <fullName evidence="8">Glycerol-3-phosphate dehydrogenase [NAD(P)+]</fullName>
        <ecNumber evidence="8">1.1.1.94</ecNumber>
    </recommendedName>
    <alternativeName>
        <fullName evidence="8">NAD(P)(+)-dependent glycerol-3-phosphate dehydrogenase</fullName>
    </alternativeName>
    <alternativeName>
        <fullName evidence="8">NAD(P)H-dependent dihydroxyacetone-phosphate reductase</fullName>
    </alternativeName>
</protein>
<evidence type="ECO:0000259" key="12">
    <source>
        <dbReference type="Pfam" id="PF01210"/>
    </source>
</evidence>
<evidence type="ECO:0000256" key="9">
    <source>
        <dbReference type="RuleBase" id="RU000437"/>
    </source>
</evidence>
<comment type="catalytic activity">
    <reaction evidence="8 10">
        <text>sn-glycerol 3-phosphate + NADP(+) = dihydroxyacetone phosphate + NADPH + H(+)</text>
        <dbReference type="Rhea" id="RHEA:11096"/>
        <dbReference type="ChEBI" id="CHEBI:15378"/>
        <dbReference type="ChEBI" id="CHEBI:57597"/>
        <dbReference type="ChEBI" id="CHEBI:57642"/>
        <dbReference type="ChEBI" id="CHEBI:57783"/>
        <dbReference type="ChEBI" id="CHEBI:58349"/>
        <dbReference type="EC" id="1.1.1.94"/>
    </reaction>
</comment>
<dbReference type="InterPro" id="IPR011128">
    <property type="entry name" value="G3P_DH_NAD-dep_N"/>
</dbReference>
<reference evidence="14 15" key="1">
    <citation type="submission" date="2024-09" db="EMBL/GenBank/DDBJ databases">
        <authorList>
            <person name="Sun Q."/>
            <person name="Mori K."/>
        </authorList>
    </citation>
    <scope>NUCLEOTIDE SEQUENCE [LARGE SCALE GENOMIC DNA]</scope>
    <source>
        <strain evidence="14 15">JCM 15389</strain>
    </source>
</reference>
<dbReference type="InterPro" id="IPR036291">
    <property type="entry name" value="NAD(P)-bd_dom_sf"/>
</dbReference>
<comment type="similarity">
    <text evidence="1 8 9">Belongs to the NAD-dependent glycerol-3-phosphate dehydrogenase family.</text>
</comment>
<feature type="binding site" evidence="8">
    <location>
        <position position="133"/>
    </location>
    <ligand>
        <name>sn-glycerol 3-phosphate</name>
        <dbReference type="ChEBI" id="CHEBI:57597"/>
    </ligand>
</feature>
<dbReference type="GO" id="GO:0047952">
    <property type="term" value="F:glycerol-3-phosphate dehydrogenase [NAD(P)+] activity"/>
    <property type="evidence" value="ECO:0007669"/>
    <property type="project" value="UniProtKB-EC"/>
</dbReference>
<evidence type="ECO:0000256" key="3">
    <source>
        <dbReference type="ARBA" id="ARBA00023002"/>
    </source>
</evidence>
<feature type="binding site" evidence="8">
    <location>
        <position position="31"/>
    </location>
    <ligand>
        <name>NADPH</name>
        <dbReference type="ChEBI" id="CHEBI:57783"/>
    </ligand>
</feature>
<organism evidence="14 15">
    <name type="scientific">Aciditerrimonas ferrireducens</name>
    <dbReference type="NCBI Taxonomy" id="667306"/>
    <lineage>
        <taxon>Bacteria</taxon>
        <taxon>Bacillati</taxon>
        <taxon>Actinomycetota</taxon>
        <taxon>Acidimicrobiia</taxon>
        <taxon>Acidimicrobiales</taxon>
        <taxon>Acidimicrobiaceae</taxon>
        <taxon>Aciditerrimonas</taxon>
    </lineage>
</organism>
<gene>
    <name evidence="8" type="primary">gpsA</name>
    <name evidence="14" type="ORF">ACFFRE_10300</name>
</gene>
<dbReference type="PRINTS" id="PR00077">
    <property type="entry name" value="GPDHDRGNASE"/>
</dbReference>
<evidence type="ECO:0000256" key="11">
    <source>
        <dbReference type="SAM" id="MobiDB-lite"/>
    </source>
</evidence>
<feature type="binding site" evidence="8">
    <location>
        <position position="278"/>
    </location>
    <ligand>
        <name>NADPH</name>
        <dbReference type="ChEBI" id="CHEBI:57783"/>
    </ligand>
</feature>
<feature type="domain" description="Glycerol-3-phosphate dehydrogenase NAD-dependent N-terminal" evidence="12">
    <location>
        <begin position="4"/>
        <end position="157"/>
    </location>
</feature>
<keyword evidence="2 8" id="KW-0444">Lipid biosynthesis</keyword>
<evidence type="ECO:0000259" key="13">
    <source>
        <dbReference type="Pfam" id="PF07479"/>
    </source>
</evidence>
<dbReference type="RefSeq" id="WP_377790127.1">
    <property type="nucleotide sequence ID" value="NZ_JBHLYQ010000111.1"/>
</dbReference>
<name>A0ABV6C4A0_9ACTN</name>
<feature type="binding site" evidence="8">
    <location>
        <position position="251"/>
    </location>
    <ligand>
        <name>sn-glycerol 3-phosphate</name>
        <dbReference type="ChEBI" id="CHEBI:57597"/>
    </ligand>
</feature>
<feature type="binding site" evidence="8">
    <location>
        <position position="105"/>
    </location>
    <ligand>
        <name>NADPH</name>
        <dbReference type="ChEBI" id="CHEBI:57783"/>
    </ligand>
</feature>
<keyword evidence="8" id="KW-0963">Cytoplasm</keyword>
<comment type="subcellular location">
    <subcellularLocation>
        <location evidence="8">Cytoplasm</location>
    </subcellularLocation>
</comment>
<feature type="binding site" evidence="8">
    <location>
        <position position="276"/>
    </location>
    <ligand>
        <name>NADPH</name>
        <dbReference type="ChEBI" id="CHEBI:57783"/>
    </ligand>
</feature>
<dbReference type="InterPro" id="IPR013328">
    <property type="entry name" value="6PGD_dom2"/>
</dbReference>
<feature type="binding site" evidence="8">
    <location>
        <position position="241"/>
    </location>
    <ligand>
        <name>sn-glycerol 3-phosphate</name>
        <dbReference type="ChEBI" id="CHEBI:57597"/>
    </ligand>
</feature>
<dbReference type="NCBIfam" id="NF000942">
    <property type="entry name" value="PRK00094.1-4"/>
    <property type="match status" value="1"/>
</dbReference>
<feature type="domain" description="Glycerol-3-phosphate dehydrogenase NAD-dependent C-terminal" evidence="13">
    <location>
        <begin position="177"/>
        <end position="317"/>
    </location>
</feature>
<feature type="active site" description="Proton acceptor" evidence="8">
    <location>
        <position position="188"/>
    </location>
</feature>
<feature type="binding site" evidence="8">
    <location>
        <position position="253"/>
    </location>
    <ligand>
        <name>sn-glycerol 3-phosphate</name>
        <dbReference type="ChEBI" id="CHEBI:57597"/>
    </ligand>
</feature>
<dbReference type="PIRSF" id="PIRSF000114">
    <property type="entry name" value="Glycerol-3-P_dh"/>
    <property type="match status" value="1"/>
</dbReference>
<dbReference type="InterPro" id="IPR008927">
    <property type="entry name" value="6-PGluconate_DH-like_C_sf"/>
</dbReference>
<accession>A0ABV6C4A0</accession>
<feature type="binding site" evidence="8">
    <location>
        <position position="11"/>
    </location>
    <ligand>
        <name>NADPH</name>
        <dbReference type="ChEBI" id="CHEBI:57783"/>
    </ligand>
</feature>
<dbReference type="Pfam" id="PF01210">
    <property type="entry name" value="NAD_Gly3P_dh_N"/>
    <property type="match status" value="1"/>
</dbReference>
<feature type="binding site" evidence="8">
    <location>
        <position position="188"/>
    </location>
    <ligand>
        <name>sn-glycerol 3-phosphate</name>
        <dbReference type="ChEBI" id="CHEBI:57597"/>
    </ligand>
</feature>
<keyword evidence="4 8" id="KW-0520">NAD</keyword>
<feature type="region of interest" description="Disordered" evidence="11">
    <location>
        <begin position="333"/>
        <end position="353"/>
    </location>
</feature>
<dbReference type="NCBIfam" id="NF000940">
    <property type="entry name" value="PRK00094.1-2"/>
    <property type="match status" value="1"/>
</dbReference>
<dbReference type="PROSITE" id="PS00957">
    <property type="entry name" value="NAD_G3PDH"/>
    <property type="match status" value="1"/>
</dbReference>
<evidence type="ECO:0000256" key="7">
    <source>
        <dbReference type="ARBA" id="ARBA00023264"/>
    </source>
</evidence>
<evidence type="ECO:0000313" key="14">
    <source>
        <dbReference type="EMBL" id="MFC0082520.1"/>
    </source>
</evidence>
<dbReference type="Pfam" id="PF07479">
    <property type="entry name" value="NAD_Gly3P_dh_C"/>
    <property type="match status" value="1"/>
</dbReference>
<feature type="binding site" evidence="8">
    <location>
        <position position="105"/>
    </location>
    <ligand>
        <name>sn-glycerol 3-phosphate</name>
        <dbReference type="ChEBI" id="CHEBI:57597"/>
    </ligand>
</feature>
<evidence type="ECO:0000313" key="15">
    <source>
        <dbReference type="Proteomes" id="UP001589788"/>
    </source>
</evidence>
<sequence>MERVCVLGAGSWGTTVAALAGRRGPTALWCRRPELAAALAASRRNPDYVPDLVLPEGVRVTASLAEAVQGASLVVLAVPSHGFRQVVREARAWLPPGVPVVSLAKGLERSSHRRMTEVLAEELPQCPRGVLSGPNLAHEIAAGQPAATVVAMTDPSAAQLAQRLLHTDRLRIYTNDDVVGCEVAGVTKNVLALAAGMAVGLGLGDSSLAALVTRGLAELGRLVVALGGERLTVTSLAGVGDLVATCTSPHSRNRSAGVALGQGRPLAEILGGSRMVVEGVASARPLVELAAHHGVELPIGQQVLDVLEGRTTVVEAVDRLMSRTAKAEFWDLGAPVPAEGPGPDGPGRDGPMR</sequence>
<dbReference type="SUPFAM" id="SSF51735">
    <property type="entry name" value="NAD(P)-binding Rossmann-fold domains"/>
    <property type="match status" value="1"/>
</dbReference>
<dbReference type="PANTHER" id="PTHR11728:SF1">
    <property type="entry name" value="GLYCEROL-3-PHOSPHATE DEHYDROGENASE [NAD(+)] 2, CHLOROPLASTIC"/>
    <property type="match status" value="1"/>
</dbReference>
<dbReference type="EMBL" id="JBHLYQ010000111">
    <property type="protein sequence ID" value="MFC0082520.1"/>
    <property type="molecule type" value="Genomic_DNA"/>
</dbReference>
<keyword evidence="8" id="KW-0547">Nucleotide-binding</keyword>
<keyword evidence="6 8" id="KW-0594">Phospholipid biosynthesis</keyword>
<dbReference type="Proteomes" id="UP001589788">
    <property type="component" value="Unassembled WGS sequence"/>
</dbReference>
<evidence type="ECO:0000256" key="6">
    <source>
        <dbReference type="ARBA" id="ARBA00023209"/>
    </source>
</evidence>
<dbReference type="PANTHER" id="PTHR11728">
    <property type="entry name" value="GLYCEROL-3-PHOSPHATE DEHYDROGENASE"/>
    <property type="match status" value="1"/>
</dbReference>
<comment type="caution">
    <text evidence="14">The sequence shown here is derived from an EMBL/GenBank/DDBJ whole genome shotgun (WGS) entry which is preliminary data.</text>
</comment>
<feature type="binding site" evidence="8">
    <location>
        <position position="48"/>
    </location>
    <ligand>
        <name>NADPH</name>
        <dbReference type="ChEBI" id="CHEBI:57783"/>
    </ligand>
</feature>
<feature type="binding site" evidence="8">
    <location>
        <position position="252"/>
    </location>
    <ligand>
        <name>sn-glycerol 3-phosphate</name>
        <dbReference type="ChEBI" id="CHEBI:57597"/>
    </ligand>
</feature>
<feature type="binding site" evidence="8">
    <location>
        <position position="32"/>
    </location>
    <ligand>
        <name>NADPH</name>
        <dbReference type="ChEBI" id="CHEBI:57783"/>
    </ligand>
</feature>
<keyword evidence="8" id="KW-0521">NADP</keyword>
<dbReference type="EC" id="1.1.1.94" evidence="8"/>
<feature type="binding site" evidence="8">
    <location>
        <position position="252"/>
    </location>
    <ligand>
        <name>NADPH</name>
        <dbReference type="ChEBI" id="CHEBI:57783"/>
    </ligand>
</feature>
<evidence type="ECO:0000256" key="2">
    <source>
        <dbReference type="ARBA" id="ARBA00022516"/>
    </source>
</evidence>
<evidence type="ECO:0000256" key="5">
    <source>
        <dbReference type="ARBA" id="ARBA00023098"/>
    </source>
</evidence>
<evidence type="ECO:0000256" key="1">
    <source>
        <dbReference type="ARBA" id="ARBA00011009"/>
    </source>
</evidence>
<comment type="function">
    <text evidence="8">Catalyzes the reduction of the glycolytic intermediate dihydroxyacetone phosphate (DHAP) to sn-glycerol 3-phosphate (G3P), the key precursor for phospholipid synthesis.</text>
</comment>
<keyword evidence="15" id="KW-1185">Reference proteome</keyword>
<dbReference type="Gene3D" id="3.40.50.720">
    <property type="entry name" value="NAD(P)-binding Rossmann-like Domain"/>
    <property type="match status" value="1"/>
</dbReference>
<proteinExistence type="inferred from homology"/>
<dbReference type="HAMAP" id="MF_00394">
    <property type="entry name" value="NAD_Glyc3P_dehydrog"/>
    <property type="match status" value="1"/>
</dbReference>
<feature type="binding site" evidence="8">
    <location>
        <position position="137"/>
    </location>
    <ligand>
        <name>NADPH</name>
        <dbReference type="ChEBI" id="CHEBI:57783"/>
    </ligand>
</feature>
<keyword evidence="3 8" id="KW-0560">Oxidoreductase</keyword>
<keyword evidence="5 8" id="KW-0443">Lipid metabolism</keyword>
<keyword evidence="7 8" id="KW-1208">Phospholipid metabolism</keyword>
<comment type="catalytic activity">
    <reaction evidence="8">
        <text>sn-glycerol 3-phosphate + NAD(+) = dihydroxyacetone phosphate + NADH + H(+)</text>
        <dbReference type="Rhea" id="RHEA:11092"/>
        <dbReference type="ChEBI" id="CHEBI:15378"/>
        <dbReference type="ChEBI" id="CHEBI:57540"/>
        <dbReference type="ChEBI" id="CHEBI:57597"/>
        <dbReference type="ChEBI" id="CHEBI:57642"/>
        <dbReference type="ChEBI" id="CHEBI:57945"/>
        <dbReference type="EC" id="1.1.1.94"/>
    </reaction>
</comment>
<comment type="pathway">
    <text evidence="8">Membrane lipid metabolism; glycerophospholipid metabolism.</text>
</comment>
<feature type="binding site" evidence="8">
    <location>
        <position position="12"/>
    </location>
    <ligand>
        <name>NADPH</name>
        <dbReference type="ChEBI" id="CHEBI:57783"/>
    </ligand>
</feature>
<dbReference type="Gene3D" id="1.10.1040.10">
    <property type="entry name" value="N-(1-d-carboxylethyl)-l-norvaline Dehydrogenase, domain 2"/>
    <property type="match status" value="1"/>
</dbReference>
<evidence type="ECO:0000256" key="10">
    <source>
        <dbReference type="RuleBase" id="RU000439"/>
    </source>
</evidence>
<dbReference type="InterPro" id="IPR006109">
    <property type="entry name" value="G3P_DH_NAD-dep_C"/>
</dbReference>
<comment type="caution">
    <text evidence="8">Lacks conserved residue(s) required for the propagation of feature annotation.</text>
</comment>